<accession>A0AAQ3S940</accession>
<dbReference type="FunFam" id="3.80.10.10:FF:000505">
    <property type="entry name" value="Outer arm dynein light chain 1 protein"/>
    <property type="match status" value="1"/>
</dbReference>
<dbReference type="Pfam" id="PF13855">
    <property type="entry name" value="LRR_8"/>
    <property type="match status" value="1"/>
</dbReference>
<dbReference type="PANTHER" id="PTHR15454">
    <property type="entry name" value="NISCHARIN RELATED"/>
    <property type="match status" value="1"/>
</dbReference>
<name>A0AAQ3S940_VIGMU</name>
<organism evidence="4 5">
    <name type="scientific">Vigna mungo</name>
    <name type="common">Black gram</name>
    <name type="synonym">Phaseolus mungo</name>
    <dbReference type="NCBI Taxonomy" id="3915"/>
    <lineage>
        <taxon>Eukaryota</taxon>
        <taxon>Viridiplantae</taxon>
        <taxon>Streptophyta</taxon>
        <taxon>Embryophyta</taxon>
        <taxon>Tracheophyta</taxon>
        <taxon>Spermatophyta</taxon>
        <taxon>Magnoliopsida</taxon>
        <taxon>eudicotyledons</taxon>
        <taxon>Gunneridae</taxon>
        <taxon>Pentapetalae</taxon>
        <taxon>rosids</taxon>
        <taxon>fabids</taxon>
        <taxon>Fabales</taxon>
        <taxon>Fabaceae</taxon>
        <taxon>Papilionoideae</taxon>
        <taxon>50 kb inversion clade</taxon>
        <taxon>NPAAA clade</taxon>
        <taxon>indigoferoid/millettioid clade</taxon>
        <taxon>Phaseoleae</taxon>
        <taxon>Vigna</taxon>
    </lineage>
</organism>
<dbReference type="InterPro" id="IPR001611">
    <property type="entry name" value="Leu-rich_rpt"/>
</dbReference>
<evidence type="ECO:0000256" key="2">
    <source>
        <dbReference type="ARBA" id="ARBA00022737"/>
    </source>
</evidence>
<keyword evidence="5" id="KW-1185">Reference proteome</keyword>
<evidence type="ECO:0000256" key="1">
    <source>
        <dbReference type="ARBA" id="ARBA00022614"/>
    </source>
</evidence>
<feature type="compositionally biased region" description="Basic residues" evidence="3">
    <location>
        <begin position="681"/>
        <end position="694"/>
    </location>
</feature>
<dbReference type="FunFam" id="3.80.10.10:FF:000200">
    <property type="entry name" value="Outer arm dynein light chain 1 protein"/>
    <property type="match status" value="1"/>
</dbReference>
<dbReference type="EMBL" id="CP144699">
    <property type="protein sequence ID" value="WVZ20281.1"/>
    <property type="molecule type" value="Genomic_DNA"/>
</dbReference>
<feature type="region of interest" description="Disordered" evidence="3">
    <location>
        <begin position="40"/>
        <end position="72"/>
    </location>
</feature>
<feature type="region of interest" description="Disordered" evidence="3">
    <location>
        <begin position="311"/>
        <end position="335"/>
    </location>
</feature>
<dbReference type="InterPro" id="IPR032675">
    <property type="entry name" value="LRR_dom_sf"/>
</dbReference>
<evidence type="ECO:0000313" key="4">
    <source>
        <dbReference type="EMBL" id="WVZ20281.1"/>
    </source>
</evidence>
<dbReference type="GO" id="GO:0005737">
    <property type="term" value="C:cytoplasm"/>
    <property type="evidence" value="ECO:0007669"/>
    <property type="project" value="TreeGrafter"/>
</dbReference>
<dbReference type="SMART" id="SM00365">
    <property type="entry name" value="LRR_SD22"/>
    <property type="match status" value="4"/>
</dbReference>
<dbReference type="SMART" id="SM00369">
    <property type="entry name" value="LRR_TYP"/>
    <property type="match status" value="3"/>
</dbReference>
<dbReference type="PANTHER" id="PTHR15454:SF37">
    <property type="entry name" value="OUTER ARM DYNEIN LIGHT CHAIN 1 PROTEIN"/>
    <property type="match status" value="1"/>
</dbReference>
<dbReference type="Pfam" id="PF13516">
    <property type="entry name" value="LRR_6"/>
    <property type="match status" value="2"/>
</dbReference>
<dbReference type="Proteomes" id="UP001374535">
    <property type="component" value="Chromosome 2"/>
</dbReference>
<evidence type="ECO:0000256" key="3">
    <source>
        <dbReference type="SAM" id="MobiDB-lite"/>
    </source>
</evidence>
<keyword evidence="2" id="KW-0677">Repeat</keyword>
<dbReference type="AlphaFoldDB" id="A0AAQ3S940"/>
<proteinExistence type="predicted"/>
<feature type="compositionally biased region" description="Basic and acidic residues" evidence="3">
    <location>
        <begin position="315"/>
        <end position="328"/>
    </location>
</feature>
<evidence type="ECO:0008006" key="6">
    <source>
        <dbReference type="Google" id="ProtNLM"/>
    </source>
</evidence>
<feature type="region of interest" description="Disordered" evidence="3">
    <location>
        <begin position="393"/>
        <end position="420"/>
    </location>
</feature>
<feature type="compositionally biased region" description="Basic and acidic residues" evidence="3">
    <location>
        <begin position="53"/>
        <end position="72"/>
    </location>
</feature>
<evidence type="ECO:0000313" key="5">
    <source>
        <dbReference type="Proteomes" id="UP001374535"/>
    </source>
</evidence>
<gene>
    <name evidence="4" type="ORF">V8G54_007603</name>
</gene>
<keyword evidence="1" id="KW-0433">Leucine-rich repeat</keyword>
<dbReference type="PROSITE" id="PS51450">
    <property type="entry name" value="LRR"/>
    <property type="match status" value="4"/>
</dbReference>
<dbReference type="InterPro" id="IPR003591">
    <property type="entry name" value="Leu-rich_rpt_typical-subtyp"/>
</dbReference>
<dbReference type="Gene3D" id="3.80.10.10">
    <property type="entry name" value="Ribonuclease Inhibitor"/>
    <property type="match status" value="2"/>
</dbReference>
<sequence>MFPLNVRGTVSVLQSREQALSFVMALCRCLSFFTGKKEKNKGAAEGSSTGDLKAQHGEIQHPKISSERRDLKPATLDVTVPFGVQKNSRGNVRIMNHESPAKTEVEEAYEGEDEHEQSTSIKRELSDFDLQVHQAAANKGICDPSNEEIKYPSPYEDQANIQFEDTDHKYSIKSDDIIQSGHVSDPGIGKTDFWASPELKRSCSNLERRDVLMKTSHLFPTSKSQSFEDLHGLSAYQMANLESPRSAMTHCSADKVMLKRHSSSQVLPSRSKRLWWKLFLWSHRNIHRSKSSKSTQIHPAIAALSSQCGYSSDTLEPKQGKALRHEESPSPTSSFGEYFQKSCDEQNIVDQRWSRFQKDHFGFWPQNQWVAFSTESSSLSRVDEWVKDLEIEQPPPEDDFVDDGTGNTAFPPSPDDGRSMARSTSQLIRHSDANISKEIMNANSLVQSLNPASTAAHISGIGIKAIPSLSHFFSLRSVNLSNNLIAHITPGFLPKGIHTLNLSRNKINTIEGLRELTRLRVLDLSYNRISRIGQGLSNCTLVKELYLAGNKIGDVEGLHRLLKLTVLDLSFNKIATTKALGQLVANYNSLQALSLLGNPIQSNISDEQLRKAVSGLLPKLVYLNKQSIKPQRGREILTDSVAKAALGNSGHNSYRRVLKKGGGQGGPSSSGVHRGSASVSHKSRHRSRSRTKRH</sequence>
<protein>
    <recommendedName>
        <fullName evidence="6">Protein phosphatase 1 regulatory subunit pprA</fullName>
    </recommendedName>
</protein>
<reference evidence="4 5" key="1">
    <citation type="journal article" date="2023" name="Life. Sci Alliance">
        <title>Evolutionary insights into 3D genome organization and epigenetic landscape of Vigna mungo.</title>
        <authorList>
            <person name="Junaid A."/>
            <person name="Singh B."/>
            <person name="Bhatia S."/>
        </authorList>
    </citation>
    <scope>NUCLEOTIDE SEQUENCE [LARGE SCALE GENOMIC DNA]</scope>
    <source>
        <strain evidence="4">Urdbean</strain>
    </source>
</reference>
<dbReference type="SUPFAM" id="SSF52075">
    <property type="entry name" value="Outer arm dynein light chain 1"/>
    <property type="match status" value="1"/>
</dbReference>
<feature type="region of interest" description="Disordered" evidence="3">
    <location>
        <begin position="652"/>
        <end position="694"/>
    </location>
</feature>